<keyword evidence="3" id="KW-1185">Reference proteome</keyword>
<dbReference type="RefSeq" id="XP_014758025.1">
    <property type="nucleotide sequence ID" value="XM_014902539.2"/>
</dbReference>
<dbReference type="EMBL" id="CM000883">
    <property type="protein sequence ID" value="PNT63331.1"/>
    <property type="molecule type" value="Genomic_DNA"/>
</dbReference>
<accession>A0A2K2CMS8</accession>
<evidence type="ECO:0000313" key="3">
    <source>
        <dbReference type="Proteomes" id="UP000008810"/>
    </source>
</evidence>
<proteinExistence type="predicted"/>
<name>A0A2K2CMS8_BRADI</name>
<dbReference type="EnsemblPlants" id="PNT63331">
    <property type="protein sequence ID" value="PNT63331"/>
    <property type="gene ID" value="BRADI_4g14277v3"/>
</dbReference>
<reference evidence="1" key="2">
    <citation type="submission" date="2017-06" db="EMBL/GenBank/DDBJ databases">
        <title>WGS assembly of Brachypodium distachyon.</title>
        <authorList>
            <consortium name="The International Brachypodium Initiative"/>
            <person name="Lucas S."/>
            <person name="Harmon-Smith M."/>
            <person name="Lail K."/>
            <person name="Tice H."/>
            <person name="Grimwood J."/>
            <person name="Bruce D."/>
            <person name="Barry K."/>
            <person name="Shu S."/>
            <person name="Lindquist E."/>
            <person name="Wang M."/>
            <person name="Pitluck S."/>
            <person name="Vogel J.P."/>
            <person name="Garvin D.F."/>
            <person name="Mockler T.C."/>
            <person name="Schmutz J."/>
            <person name="Rokhsar D."/>
            <person name="Bevan M.W."/>
        </authorList>
    </citation>
    <scope>NUCLEOTIDE SEQUENCE</scope>
    <source>
        <strain evidence="1">Bd21</strain>
    </source>
</reference>
<evidence type="ECO:0000313" key="2">
    <source>
        <dbReference type="EnsemblPlants" id="PNT63331"/>
    </source>
</evidence>
<dbReference type="KEGG" id="bdi:100841361"/>
<protein>
    <submittedName>
        <fullName evidence="1 2">Uncharacterized protein</fullName>
    </submittedName>
</protein>
<sequence length="418" mass="47039">MRKPSVSGSSRRILDRRRMNKLRRKKAGLADIATGFCMNGLAAACIDWSDGIRQEIGGNVLSCLFNMKRPQRFSRKLAYQLMLKMNPATMEMDFGNGRKVKLTREYMAHATGLPNKGVRVVAPTTERRRVLLRKVHTVLKTGTKDTQLPSMDTLTRILKQATVIELNQVNKSMLLTALTMLACATFVAPKRSCSSVASEVLLLVDNPARIKDHNLALYAWETLQNGVYRAKYEMPNARGGIELDGCLLALQTFFMDHKANTPQDVMAMEFPRIVHYDLVALEDYVKLRASRCKGVIKLGDAVADDEDGFERTGWRSDGVRTPSPNIEGRESVKWGKSCRRTGAVRNNVSKEIDKSLFIKIMDVARKVVAMQSAGCGLNAREDRDCLSQFLKGVDDEDVQRIFDIIDRSMSEQKKWDIL</sequence>
<dbReference type="GeneID" id="100841361"/>
<dbReference type="Gramene" id="PNT63331">
    <property type="protein sequence ID" value="PNT63331"/>
    <property type="gene ID" value="BRADI_4g14277v3"/>
</dbReference>
<evidence type="ECO:0000313" key="1">
    <source>
        <dbReference type="EMBL" id="PNT63331.1"/>
    </source>
</evidence>
<reference evidence="1 2" key="1">
    <citation type="journal article" date="2010" name="Nature">
        <title>Genome sequencing and analysis of the model grass Brachypodium distachyon.</title>
        <authorList>
            <consortium name="International Brachypodium Initiative"/>
        </authorList>
    </citation>
    <scope>NUCLEOTIDE SEQUENCE [LARGE SCALE GENOMIC DNA]</scope>
    <source>
        <strain evidence="1">Bd21</strain>
        <strain evidence="2">cv. Bd21</strain>
    </source>
</reference>
<reference evidence="2" key="3">
    <citation type="submission" date="2018-08" db="UniProtKB">
        <authorList>
            <consortium name="EnsemblPlants"/>
        </authorList>
    </citation>
    <scope>IDENTIFICATION</scope>
    <source>
        <strain evidence="2">cv. Bd21</strain>
    </source>
</reference>
<dbReference type="AlphaFoldDB" id="A0A2K2CMS8"/>
<dbReference type="Proteomes" id="UP000008810">
    <property type="component" value="Chromosome 4"/>
</dbReference>
<gene>
    <name evidence="2" type="primary">LOC100841361</name>
    <name evidence="1" type="ORF">BRADI_4g14277v3</name>
</gene>
<organism evidence="1">
    <name type="scientific">Brachypodium distachyon</name>
    <name type="common">Purple false brome</name>
    <name type="synonym">Trachynia distachya</name>
    <dbReference type="NCBI Taxonomy" id="15368"/>
    <lineage>
        <taxon>Eukaryota</taxon>
        <taxon>Viridiplantae</taxon>
        <taxon>Streptophyta</taxon>
        <taxon>Embryophyta</taxon>
        <taxon>Tracheophyta</taxon>
        <taxon>Spermatophyta</taxon>
        <taxon>Magnoliopsida</taxon>
        <taxon>Liliopsida</taxon>
        <taxon>Poales</taxon>
        <taxon>Poaceae</taxon>
        <taxon>BOP clade</taxon>
        <taxon>Pooideae</taxon>
        <taxon>Stipodae</taxon>
        <taxon>Brachypodieae</taxon>
        <taxon>Brachypodium</taxon>
    </lineage>
</organism>